<dbReference type="SUPFAM" id="SSF54593">
    <property type="entry name" value="Glyoxalase/Bleomycin resistance protein/Dihydroxybiphenyl dioxygenase"/>
    <property type="match status" value="1"/>
</dbReference>
<sequence>MLHHVSLGTTNLKRAKAFYTPVMQELGLRCTLEVDEAVGYGAGITVFSLNMPANGLPATVGNGVHVAFEVERRSTVDAFFEVAVANGGKAEGTPGIRPEYDRHYYAAFVRDPDGNKIEALTFAAA</sequence>
<keyword evidence="3" id="KW-1185">Reference proteome</keyword>
<name>A0A7G5IM54_9SPHN</name>
<evidence type="ECO:0000313" key="2">
    <source>
        <dbReference type="EMBL" id="QMW24446.1"/>
    </source>
</evidence>
<dbReference type="InterPro" id="IPR037523">
    <property type="entry name" value="VOC_core"/>
</dbReference>
<dbReference type="Pfam" id="PF00903">
    <property type="entry name" value="Glyoxalase"/>
    <property type="match status" value="1"/>
</dbReference>
<evidence type="ECO:0000259" key="1">
    <source>
        <dbReference type="PROSITE" id="PS51819"/>
    </source>
</evidence>
<evidence type="ECO:0000313" key="3">
    <source>
        <dbReference type="Proteomes" id="UP000515292"/>
    </source>
</evidence>
<dbReference type="PANTHER" id="PTHR35006">
    <property type="entry name" value="GLYOXALASE FAMILY PROTEIN (AFU_ORTHOLOGUE AFUA_5G14830)"/>
    <property type="match status" value="1"/>
</dbReference>
<dbReference type="InterPro" id="IPR004360">
    <property type="entry name" value="Glyas_Fos-R_dOase_dom"/>
</dbReference>
<dbReference type="CDD" id="cd07262">
    <property type="entry name" value="VOC_like"/>
    <property type="match status" value="1"/>
</dbReference>
<feature type="domain" description="VOC" evidence="1">
    <location>
        <begin position="1"/>
        <end position="122"/>
    </location>
</feature>
<organism evidence="2 3">
    <name type="scientific">Sandaracinobacteroides saxicola</name>
    <dbReference type="NCBI Taxonomy" id="2759707"/>
    <lineage>
        <taxon>Bacteria</taxon>
        <taxon>Pseudomonadati</taxon>
        <taxon>Pseudomonadota</taxon>
        <taxon>Alphaproteobacteria</taxon>
        <taxon>Sphingomonadales</taxon>
        <taxon>Sphingosinicellaceae</taxon>
        <taxon>Sandaracinobacteroides</taxon>
    </lineage>
</organism>
<dbReference type="EMBL" id="CP059851">
    <property type="protein sequence ID" value="QMW24446.1"/>
    <property type="molecule type" value="Genomic_DNA"/>
</dbReference>
<proteinExistence type="predicted"/>
<dbReference type="Proteomes" id="UP000515292">
    <property type="component" value="Chromosome"/>
</dbReference>
<protein>
    <submittedName>
        <fullName evidence="2">VOC family protein</fullName>
    </submittedName>
</protein>
<dbReference type="RefSeq" id="WP_182298370.1">
    <property type="nucleotide sequence ID" value="NZ_CP059851.1"/>
</dbReference>
<dbReference type="Gene3D" id="3.10.180.10">
    <property type="entry name" value="2,3-Dihydroxybiphenyl 1,2-Dioxygenase, domain 1"/>
    <property type="match status" value="1"/>
</dbReference>
<dbReference type="PROSITE" id="PS51819">
    <property type="entry name" value="VOC"/>
    <property type="match status" value="1"/>
</dbReference>
<dbReference type="KEGG" id="sand:H3309_08380"/>
<gene>
    <name evidence="2" type="ORF">H3309_08380</name>
</gene>
<dbReference type="InterPro" id="IPR029068">
    <property type="entry name" value="Glyas_Bleomycin-R_OHBP_Dase"/>
</dbReference>
<accession>A0A7G5IM54</accession>
<dbReference type="PANTHER" id="PTHR35006:SF4">
    <property type="entry name" value="BLR7706 PROTEIN"/>
    <property type="match status" value="1"/>
</dbReference>
<reference evidence="2 3" key="1">
    <citation type="submission" date="2020-07" db="EMBL/GenBank/DDBJ databases">
        <title>Complete genome sequence for Sandaracinobacter sp. M6.</title>
        <authorList>
            <person name="Tang Y."/>
            <person name="Liu Q."/>
            <person name="Guo Z."/>
            <person name="Lei P."/>
            <person name="Huang B."/>
        </authorList>
    </citation>
    <scope>NUCLEOTIDE SEQUENCE [LARGE SCALE GENOMIC DNA]</scope>
    <source>
        <strain evidence="2 3">M6</strain>
    </source>
</reference>
<dbReference type="AlphaFoldDB" id="A0A7G5IM54"/>